<dbReference type="SUPFAM" id="SSF55154">
    <property type="entry name" value="CYTH-like phosphatases"/>
    <property type="match status" value="1"/>
</dbReference>
<evidence type="ECO:0000259" key="1">
    <source>
        <dbReference type="PROSITE" id="PS51707"/>
    </source>
</evidence>
<protein>
    <submittedName>
        <fullName evidence="2">Adenylate cyclase</fullName>
    </submittedName>
</protein>
<dbReference type="AlphaFoldDB" id="B0N7P6"/>
<evidence type="ECO:0000313" key="2">
    <source>
        <dbReference type="EMBL" id="EDS17834.1"/>
    </source>
</evidence>
<dbReference type="PROSITE" id="PS51707">
    <property type="entry name" value="CYTH"/>
    <property type="match status" value="1"/>
</dbReference>
<dbReference type="InterPro" id="IPR033469">
    <property type="entry name" value="CYTH-like_dom_sf"/>
</dbReference>
<comment type="caution">
    <text evidence="2">The sequence shown here is derived from an EMBL/GenBank/DDBJ whole genome shotgun (WGS) entry which is preliminary data.</text>
</comment>
<dbReference type="HOGENOM" id="CLU_088898_1_0_9"/>
<feature type="domain" description="CYTH" evidence="1">
    <location>
        <begin position="8"/>
        <end position="192"/>
    </location>
</feature>
<reference evidence="2" key="1">
    <citation type="submission" date="2007-11" db="EMBL/GenBank/DDBJ databases">
        <authorList>
            <person name="Fulton L."/>
            <person name="Clifton S."/>
            <person name="Fulton B."/>
            <person name="Xu J."/>
            <person name="Minx P."/>
            <person name="Pepin K.H."/>
            <person name="Johnson M."/>
            <person name="Thiruvilangam P."/>
            <person name="Bhonagiri V."/>
            <person name="Nash W.E."/>
            <person name="Mardis E.R."/>
            <person name="Wilson R.K."/>
        </authorList>
    </citation>
    <scope>NUCLEOTIDE SEQUENCE [LARGE SCALE GENOMIC DNA]</scope>
    <source>
        <strain evidence="2">DSM 1402</strain>
    </source>
</reference>
<dbReference type="Pfam" id="PF01928">
    <property type="entry name" value="CYTH"/>
    <property type="match status" value="1"/>
</dbReference>
<dbReference type="PIRSF" id="PIRSF012526">
    <property type="entry name" value="CYTH_UCP012526"/>
    <property type="match status" value="1"/>
</dbReference>
<dbReference type="Proteomes" id="UP000005798">
    <property type="component" value="Unassembled WGS sequence"/>
</dbReference>
<accession>B0N7P6</accession>
<gene>
    <name evidence="2" type="ORF">CLORAM_02629</name>
</gene>
<proteinExistence type="predicted"/>
<name>B0N7P6_9FIRM</name>
<dbReference type="InterPro" id="IPR023577">
    <property type="entry name" value="CYTH_domain"/>
</dbReference>
<dbReference type="SMART" id="SM01118">
    <property type="entry name" value="CYTH"/>
    <property type="match status" value="1"/>
</dbReference>
<dbReference type="CDD" id="cd07762">
    <property type="entry name" value="CYTH-like_Pase_1"/>
    <property type="match status" value="1"/>
</dbReference>
<dbReference type="InterPro" id="IPR009195">
    <property type="entry name" value="Uncharacterised_YjbK"/>
</dbReference>
<sequence length="192" mass="22958">MEATMEENLEIEFKVLIDKEIYQQIYNDHHIDHQYSQTNYYLIHPKLTELKYMLRIRQKQENYELTLKQPQSYGNLETNLKIDKITKEKIITHDFVTNEIFDLLKPLGLDSTMFKTDCVLTTTRCEIKTTDGLICLDQSLYNGITDYELEYEVFDYHHGKQIFLDFIGQYNLKYSRNCPSKVKRLMDSLKDD</sequence>
<keyword evidence="3" id="KW-1185">Reference proteome</keyword>
<evidence type="ECO:0000313" key="3">
    <source>
        <dbReference type="Proteomes" id="UP000005798"/>
    </source>
</evidence>
<reference evidence="2" key="2">
    <citation type="submission" date="2014-06" db="EMBL/GenBank/DDBJ databases">
        <title>Draft genome sequence of Clostridium ramosum(DSM 1402).</title>
        <authorList>
            <person name="Sudarsanam P."/>
            <person name="Ley R."/>
            <person name="Guruge J."/>
            <person name="Turnbaugh P.J."/>
            <person name="Mahowald M."/>
            <person name="Liep D."/>
            <person name="Gordon J."/>
        </authorList>
    </citation>
    <scope>NUCLEOTIDE SEQUENCE</scope>
    <source>
        <strain evidence="2">DSM 1402</strain>
    </source>
</reference>
<dbReference type="eggNOG" id="COG4116">
    <property type="taxonomic scope" value="Bacteria"/>
</dbReference>
<organism evidence="2 3">
    <name type="scientific">Thomasclavelia ramosa DSM 1402</name>
    <dbReference type="NCBI Taxonomy" id="445974"/>
    <lineage>
        <taxon>Bacteria</taxon>
        <taxon>Bacillati</taxon>
        <taxon>Bacillota</taxon>
        <taxon>Erysipelotrichia</taxon>
        <taxon>Erysipelotrichales</taxon>
        <taxon>Coprobacillaceae</taxon>
        <taxon>Thomasclavelia</taxon>
    </lineage>
</organism>
<dbReference type="EMBL" id="ABFX02000008">
    <property type="protein sequence ID" value="EDS17834.1"/>
    <property type="molecule type" value="Genomic_DNA"/>
</dbReference>
<dbReference type="Gene3D" id="2.40.320.10">
    <property type="entry name" value="Hypothetical Protein Pfu-838710-001"/>
    <property type="match status" value="1"/>
</dbReference>